<evidence type="ECO:0000313" key="2">
    <source>
        <dbReference type="Proteomes" id="UP000292003"/>
    </source>
</evidence>
<dbReference type="Proteomes" id="UP000292003">
    <property type="component" value="Unassembled WGS sequence"/>
</dbReference>
<reference evidence="1 2" key="1">
    <citation type="submission" date="2019-02" db="EMBL/GenBank/DDBJ databases">
        <title>Draft genome sequence of Amycolatopsis sp. 8-3EHSu isolated from roots of Suaeda maritima.</title>
        <authorList>
            <person name="Duangmal K."/>
            <person name="Chantavorakit T."/>
        </authorList>
    </citation>
    <scope>NUCLEOTIDE SEQUENCE [LARGE SCALE GENOMIC DNA]</scope>
    <source>
        <strain evidence="1 2">8-3EHSu</strain>
    </source>
</reference>
<dbReference type="AlphaFoldDB" id="A0A4Q7JDD1"/>
<comment type="caution">
    <text evidence="1">The sequence shown here is derived from an EMBL/GenBank/DDBJ whole genome shotgun (WGS) entry which is preliminary data.</text>
</comment>
<dbReference type="EMBL" id="SFCC01000003">
    <property type="protein sequence ID" value="RZQ64633.1"/>
    <property type="molecule type" value="Genomic_DNA"/>
</dbReference>
<name>A0A4Q7JDD1_9PSEU</name>
<dbReference type="RefSeq" id="WP_130474432.1">
    <property type="nucleotide sequence ID" value="NZ_SFCC01000003.1"/>
</dbReference>
<keyword evidence="2" id="KW-1185">Reference proteome</keyword>
<gene>
    <name evidence="1" type="ORF">EWH70_06970</name>
</gene>
<dbReference type="OrthoDB" id="3622800at2"/>
<sequence>MSVILKLRSQALAQLNAATIAAHTQAQGVGQPQVTVRTRMRHRDLLAKALTGLRAQVTSDEHTVTAAWAGRRIQFTYDADGVATAHVDGPAINPAEAEQLVLSVDNAYAAEVQRQVYERLKERAAQSGMRVESERTNADQSISVTLVASS</sequence>
<evidence type="ECO:0000313" key="1">
    <source>
        <dbReference type="EMBL" id="RZQ64633.1"/>
    </source>
</evidence>
<protein>
    <recommendedName>
        <fullName evidence="3">DUF1257 domain-containing protein</fullName>
    </recommendedName>
</protein>
<accession>A0A4Q7JDD1</accession>
<organism evidence="1 2">
    <name type="scientific">Amycolatopsis suaedae</name>
    <dbReference type="NCBI Taxonomy" id="2510978"/>
    <lineage>
        <taxon>Bacteria</taxon>
        <taxon>Bacillati</taxon>
        <taxon>Actinomycetota</taxon>
        <taxon>Actinomycetes</taxon>
        <taxon>Pseudonocardiales</taxon>
        <taxon>Pseudonocardiaceae</taxon>
        <taxon>Amycolatopsis</taxon>
    </lineage>
</organism>
<proteinExistence type="predicted"/>
<evidence type="ECO:0008006" key="3">
    <source>
        <dbReference type="Google" id="ProtNLM"/>
    </source>
</evidence>